<dbReference type="KEGG" id="bsc:COCSADRAFT_104582"/>
<keyword evidence="2" id="KW-1185">Reference proteome</keyword>
<dbReference type="AlphaFoldDB" id="M2SLZ0"/>
<dbReference type="Gene3D" id="1.25.40.10">
    <property type="entry name" value="Tetratricopeptide repeat domain"/>
    <property type="match status" value="1"/>
</dbReference>
<protein>
    <recommendedName>
        <fullName evidence="3">Kinesin light chain</fullName>
    </recommendedName>
</protein>
<dbReference type="PANTHER" id="PTHR46082:SF6">
    <property type="entry name" value="AAA+ ATPASE DOMAIN-CONTAINING PROTEIN-RELATED"/>
    <property type="match status" value="1"/>
</dbReference>
<dbReference type="InterPro" id="IPR053137">
    <property type="entry name" value="NLR-like"/>
</dbReference>
<dbReference type="RefSeq" id="XP_007706139.1">
    <property type="nucleotide sequence ID" value="XM_007707949.1"/>
</dbReference>
<organism evidence="1 2">
    <name type="scientific">Cochliobolus sativus (strain ND90Pr / ATCC 201652)</name>
    <name type="common">Common root rot and spot blotch fungus</name>
    <name type="synonym">Bipolaris sorokiniana</name>
    <dbReference type="NCBI Taxonomy" id="665912"/>
    <lineage>
        <taxon>Eukaryota</taxon>
        <taxon>Fungi</taxon>
        <taxon>Dikarya</taxon>
        <taxon>Ascomycota</taxon>
        <taxon>Pezizomycotina</taxon>
        <taxon>Dothideomycetes</taxon>
        <taxon>Pleosporomycetidae</taxon>
        <taxon>Pleosporales</taxon>
        <taxon>Pleosporineae</taxon>
        <taxon>Pleosporaceae</taxon>
        <taxon>Bipolaris</taxon>
    </lineage>
</organism>
<dbReference type="Proteomes" id="UP000016934">
    <property type="component" value="Unassembled WGS sequence"/>
</dbReference>
<dbReference type="PANTHER" id="PTHR46082">
    <property type="entry name" value="ATP/GTP-BINDING PROTEIN-RELATED"/>
    <property type="match status" value="1"/>
</dbReference>
<evidence type="ECO:0008006" key="3">
    <source>
        <dbReference type="Google" id="ProtNLM"/>
    </source>
</evidence>
<feature type="non-terminal residue" evidence="1">
    <location>
        <position position="1"/>
    </location>
</feature>
<evidence type="ECO:0000313" key="2">
    <source>
        <dbReference type="Proteomes" id="UP000016934"/>
    </source>
</evidence>
<gene>
    <name evidence="1" type="ORF">COCSADRAFT_104582</name>
</gene>
<name>M2SLZ0_COCSN</name>
<reference evidence="1 2" key="1">
    <citation type="journal article" date="2012" name="PLoS Pathog.">
        <title>Diverse lifestyles and strategies of plant pathogenesis encoded in the genomes of eighteen Dothideomycetes fungi.</title>
        <authorList>
            <person name="Ohm R.A."/>
            <person name="Feau N."/>
            <person name="Henrissat B."/>
            <person name="Schoch C.L."/>
            <person name="Horwitz B.A."/>
            <person name="Barry K.W."/>
            <person name="Condon B.J."/>
            <person name="Copeland A.C."/>
            <person name="Dhillon B."/>
            <person name="Glaser F."/>
            <person name="Hesse C.N."/>
            <person name="Kosti I."/>
            <person name="LaButti K."/>
            <person name="Lindquist E.A."/>
            <person name="Lucas S."/>
            <person name="Salamov A.A."/>
            <person name="Bradshaw R.E."/>
            <person name="Ciuffetti L."/>
            <person name="Hamelin R.C."/>
            <person name="Kema G.H.J."/>
            <person name="Lawrence C."/>
            <person name="Scott J.A."/>
            <person name="Spatafora J.W."/>
            <person name="Turgeon B.G."/>
            <person name="de Wit P.J.G.M."/>
            <person name="Zhong S."/>
            <person name="Goodwin S.B."/>
            <person name="Grigoriev I.V."/>
        </authorList>
    </citation>
    <scope>NUCLEOTIDE SEQUENCE [LARGE SCALE GENOMIC DNA]</scope>
    <source>
        <strain evidence="2">ND90Pr / ATCC 201652</strain>
    </source>
</reference>
<dbReference type="GeneID" id="19129923"/>
<dbReference type="OrthoDB" id="5986190at2759"/>
<evidence type="ECO:0000313" key="1">
    <source>
        <dbReference type="EMBL" id="EMD58161.1"/>
    </source>
</evidence>
<sequence length="60" mass="6941">LYNDGRYKEAEELDVQVMQMRKRVLGDEHPNTLTSTNNLAFTLQSQARREEALALMEICV</sequence>
<reference evidence="2" key="2">
    <citation type="journal article" date="2013" name="PLoS Genet.">
        <title>Comparative genome structure, secondary metabolite, and effector coding capacity across Cochliobolus pathogens.</title>
        <authorList>
            <person name="Condon B.J."/>
            <person name="Leng Y."/>
            <person name="Wu D."/>
            <person name="Bushley K.E."/>
            <person name="Ohm R.A."/>
            <person name="Otillar R."/>
            <person name="Martin J."/>
            <person name="Schackwitz W."/>
            <person name="Grimwood J."/>
            <person name="MohdZainudin N."/>
            <person name="Xue C."/>
            <person name="Wang R."/>
            <person name="Manning V.A."/>
            <person name="Dhillon B."/>
            <person name="Tu Z.J."/>
            <person name="Steffenson B.J."/>
            <person name="Salamov A."/>
            <person name="Sun H."/>
            <person name="Lowry S."/>
            <person name="LaButti K."/>
            <person name="Han J."/>
            <person name="Copeland A."/>
            <person name="Lindquist E."/>
            <person name="Barry K."/>
            <person name="Schmutz J."/>
            <person name="Baker S.E."/>
            <person name="Ciuffetti L.M."/>
            <person name="Grigoriev I.V."/>
            <person name="Zhong S."/>
            <person name="Turgeon B.G."/>
        </authorList>
    </citation>
    <scope>NUCLEOTIDE SEQUENCE [LARGE SCALE GENOMIC DNA]</scope>
    <source>
        <strain evidence="2">ND90Pr / ATCC 201652</strain>
    </source>
</reference>
<accession>M2SLZ0</accession>
<dbReference type="InterPro" id="IPR011990">
    <property type="entry name" value="TPR-like_helical_dom_sf"/>
</dbReference>
<dbReference type="SUPFAM" id="SSF48452">
    <property type="entry name" value="TPR-like"/>
    <property type="match status" value="1"/>
</dbReference>
<dbReference type="Pfam" id="PF13424">
    <property type="entry name" value="TPR_12"/>
    <property type="match status" value="1"/>
</dbReference>
<dbReference type="HOGENOM" id="CLU_000288_125_11_1"/>
<proteinExistence type="predicted"/>
<dbReference type="OMA" id="NDGRYKE"/>
<dbReference type="EMBL" id="KB445684">
    <property type="protein sequence ID" value="EMD58161.1"/>
    <property type="molecule type" value="Genomic_DNA"/>
</dbReference>